<dbReference type="Proteomes" id="UP000805649">
    <property type="component" value="Unassembled WGS sequence"/>
</dbReference>
<gene>
    <name evidence="1" type="ORF">CTRU02_201231</name>
</gene>
<evidence type="ECO:0000313" key="1">
    <source>
        <dbReference type="EMBL" id="KAL0943345.1"/>
    </source>
</evidence>
<comment type="caution">
    <text evidence="1">The sequence shown here is derived from an EMBL/GenBank/DDBJ whole genome shotgun (WGS) entry which is preliminary data.</text>
</comment>
<sequence>MRLQSWLHLFAATVTCDAHMAMVNPPPLKSNVNPNTPLGTADYSYTNPLSGSGSDYPCKGYLSLLGTSEGTPVDTWDAGEPRSVTISGGAVHGGGSCQISLSVDKGRTFKVIHSYIGGCPAGEGAMLKFTVPAETPPTEQAVLAWSWFNNLGNREMYMNCAVIRIAHGGAGSGFKRRPNIFRANINQCRTVESKDLMFPNPGPNVDLNNPGAVPPTGDCETGPGAADLDGSDPDSEPGNDDENEGMGFKPGNDWPPGFKENSTWAIVVGPHEILVLLGVIMLSICLHHTWFSNFL</sequence>
<evidence type="ECO:0000313" key="2">
    <source>
        <dbReference type="Proteomes" id="UP000805649"/>
    </source>
</evidence>
<protein>
    <submittedName>
        <fullName evidence="1">Extracellular protein</fullName>
    </submittedName>
</protein>
<accession>A0ACC3ZGS4</accession>
<reference evidence="1 2" key="1">
    <citation type="journal article" date="2020" name="Phytopathology">
        <title>Genome Sequence Resources of Colletotrichum truncatum, C. plurivorum, C. musicola, and C. sojae: Four Species Pathogenic to Soybean (Glycine max).</title>
        <authorList>
            <person name="Rogerio F."/>
            <person name="Boufleur T.R."/>
            <person name="Ciampi-Guillardi M."/>
            <person name="Sukno S.A."/>
            <person name="Thon M.R."/>
            <person name="Massola Junior N.S."/>
            <person name="Baroncelli R."/>
        </authorList>
    </citation>
    <scope>NUCLEOTIDE SEQUENCE [LARGE SCALE GENOMIC DNA]</scope>
    <source>
        <strain evidence="1 2">CMES1059</strain>
    </source>
</reference>
<dbReference type="EMBL" id="VUJX02000001">
    <property type="protein sequence ID" value="KAL0943345.1"/>
    <property type="molecule type" value="Genomic_DNA"/>
</dbReference>
<name>A0ACC3ZGS4_COLTU</name>
<keyword evidence="2" id="KW-1185">Reference proteome</keyword>
<proteinExistence type="predicted"/>
<organism evidence="1 2">
    <name type="scientific">Colletotrichum truncatum</name>
    <name type="common">Anthracnose fungus</name>
    <name type="synonym">Colletotrichum capsici</name>
    <dbReference type="NCBI Taxonomy" id="5467"/>
    <lineage>
        <taxon>Eukaryota</taxon>
        <taxon>Fungi</taxon>
        <taxon>Dikarya</taxon>
        <taxon>Ascomycota</taxon>
        <taxon>Pezizomycotina</taxon>
        <taxon>Sordariomycetes</taxon>
        <taxon>Hypocreomycetidae</taxon>
        <taxon>Glomerellales</taxon>
        <taxon>Glomerellaceae</taxon>
        <taxon>Colletotrichum</taxon>
        <taxon>Colletotrichum truncatum species complex</taxon>
    </lineage>
</organism>